<dbReference type="Pfam" id="PF13242">
    <property type="entry name" value="Hydrolase_like"/>
    <property type="match status" value="1"/>
</dbReference>
<organism evidence="1 2">
    <name type="scientific">Aeromicrobium wangtongii</name>
    <dbReference type="NCBI Taxonomy" id="2969247"/>
    <lineage>
        <taxon>Bacteria</taxon>
        <taxon>Bacillati</taxon>
        <taxon>Actinomycetota</taxon>
        <taxon>Actinomycetes</taxon>
        <taxon>Propionibacteriales</taxon>
        <taxon>Nocardioidaceae</taxon>
        <taxon>Aeromicrobium</taxon>
    </lineage>
</organism>
<dbReference type="RefSeq" id="WP_232400343.1">
    <property type="nucleotide sequence ID" value="NZ_CP102173.1"/>
</dbReference>
<name>A0ABY5M3D4_9ACTN</name>
<dbReference type="PANTHER" id="PTHR19288:SF95">
    <property type="entry name" value="D-GLYCEROL 3-PHOSPHATE PHOSPHATASE"/>
    <property type="match status" value="1"/>
</dbReference>
<dbReference type="Gene3D" id="3.40.50.1000">
    <property type="entry name" value="HAD superfamily/HAD-like"/>
    <property type="match status" value="2"/>
</dbReference>
<gene>
    <name evidence="1" type="ORF">NQV15_12665</name>
</gene>
<dbReference type="Proteomes" id="UP001316184">
    <property type="component" value="Chromosome"/>
</dbReference>
<sequence length="334" mass="34360">MILGSTTKSLSTTYDLAMLDLDGVVYRGADAIPGVADALGVARGKGLRLAYITNNASRTADAVVHKLQSMGMPDVREDDVVTSAQAVAHLMADALPSGAAVLVVGGEGLRVALEARGLRPVASLDDSPVAVVQGFHGDIGWHDLAEASYAIQGGLPWYASNTDLTVPTARGIAPGNGSLVQAVRFATGAEPIVAGKPERALLDETIARVGGTHPLMVGDRLDTDIDGAINAGIDSLVVLTGVSSLREVVAAAPGHRPTYVSADLRGLDEEHPEVVVDGDRARCGSASAVVSDGVVTIDQGDRSSTTALRALVELAWTVADRSDTEVTLDGTLDA</sequence>
<dbReference type="EMBL" id="CP102173">
    <property type="protein sequence ID" value="UUP12705.1"/>
    <property type="molecule type" value="Genomic_DNA"/>
</dbReference>
<proteinExistence type="predicted"/>
<protein>
    <submittedName>
        <fullName evidence="1">HAD-IIA family hydrolase</fullName>
    </submittedName>
</protein>
<reference evidence="1 2" key="1">
    <citation type="submission" date="2022-08" db="EMBL/GenBank/DDBJ databases">
        <title>novel species in genus Aeromicrobium.</title>
        <authorList>
            <person name="Ye L."/>
        </authorList>
    </citation>
    <scope>NUCLEOTIDE SEQUENCE [LARGE SCALE GENOMIC DNA]</scope>
    <source>
        <strain evidence="2">zg-Y1379</strain>
    </source>
</reference>
<dbReference type="PANTHER" id="PTHR19288">
    <property type="entry name" value="4-NITROPHENYLPHOSPHATASE-RELATED"/>
    <property type="match status" value="1"/>
</dbReference>
<dbReference type="InterPro" id="IPR023214">
    <property type="entry name" value="HAD_sf"/>
</dbReference>
<evidence type="ECO:0000313" key="2">
    <source>
        <dbReference type="Proteomes" id="UP001316184"/>
    </source>
</evidence>
<dbReference type="GO" id="GO:0016787">
    <property type="term" value="F:hydrolase activity"/>
    <property type="evidence" value="ECO:0007669"/>
    <property type="project" value="UniProtKB-KW"/>
</dbReference>
<keyword evidence="2" id="KW-1185">Reference proteome</keyword>
<dbReference type="NCBIfam" id="TIGR01460">
    <property type="entry name" value="HAD-SF-IIA"/>
    <property type="match status" value="1"/>
</dbReference>
<accession>A0ABY5M3D4</accession>
<dbReference type="InterPro" id="IPR036412">
    <property type="entry name" value="HAD-like_sf"/>
</dbReference>
<dbReference type="SUPFAM" id="SSF56784">
    <property type="entry name" value="HAD-like"/>
    <property type="match status" value="1"/>
</dbReference>
<dbReference type="Pfam" id="PF13344">
    <property type="entry name" value="Hydrolase_6"/>
    <property type="match status" value="1"/>
</dbReference>
<dbReference type="InterPro" id="IPR006357">
    <property type="entry name" value="HAD-SF_hydro_IIA"/>
</dbReference>
<keyword evidence="1" id="KW-0378">Hydrolase</keyword>
<evidence type="ECO:0000313" key="1">
    <source>
        <dbReference type="EMBL" id="UUP12705.1"/>
    </source>
</evidence>